<dbReference type="PROSITE" id="PS00086">
    <property type="entry name" value="CYTOCHROME_P450"/>
    <property type="match status" value="1"/>
</dbReference>
<dbReference type="SUPFAM" id="SSF48264">
    <property type="entry name" value="Cytochrome P450"/>
    <property type="match status" value="1"/>
</dbReference>
<keyword evidence="10 15" id="KW-0560">Oxidoreductase</keyword>
<reference evidence="17" key="1">
    <citation type="submission" date="2016-12" db="EMBL/GenBank/DDBJ databases">
        <title>An insight into the sialome and mialome of the sand fly, Nyssomyia neivai.</title>
        <authorList>
            <person name="Sebastian V."/>
            <person name="Goulart T.M."/>
            <person name="Oliveira W."/>
            <person name="Calvo E."/>
            <person name="Oliveira L.F."/>
            <person name="Pinto M.C."/>
            <person name="Rosselino A.M."/>
            <person name="Ribeiro J.M."/>
        </authorList>
    </citation>
    <scope>NUCLEOTIDE SEQUENCE</scope>
</reference>
<accession>A0A1L8E423</accession>
<evidence type="ECO:0000256" key="8">
    <source>
        <dbReference type="ARBA" id="ARBA00022824"/>
    </source>
</evidence>
<keyword evidence="13 16" id="KW-0472">Membrane</keyword>
<evidence type="ECO:0000256" key="10">
    <source>
        <dbReference type="ARBA" id="ARBA00023002"/>
    </source>
</evidence>
<dbReference type="InterPro" id="IPR050476">
    <property type="entry name" value="Insect_CytP450_Detox"/>
</dbReference>
<name>A0A1L8E423_9DIPT</name>
<dbReference type="InterPro" id="IPR017972">
    <property type="entry name" value="Cyt_P450_CS"/>
</dbReference>
<dbReference type="GO" id="GO:0016705">
    <property type="term" value="F:oxidoreductase activity, acting on paired donors, with incorporation or reduction of molecular oxygen"/>
    <property type="evidence" value="ECO:0007669"/>
    <property type="project" value="InterPro"/>
</dbReference>
<dbReference type="GO" id="GO:0005789">
    <property type="term" value="C:endoplasmic reticulum membrane"/>
    <property type="evidence" value="ECO:0007669"/>
    <property type="project" value="UniProtKB-SubCell"/>
</dbReference>
<keyword evidence="11 14" id="KW-0408">Iron</keyword>
<evidence type="ECO:0000256" key="9">
    <source>
        <dbReference type="ARBA" id="ARBA00022848"/>
    </source>
</evidence>
<evidence type="ECO:0000313" key="17">
    <source>
        <dbReference type="EMBL" id="JAV13483.1"/>
    </source>
</evidence>
<comment type="similarity">
    <text evidence="5 15">Belongs to the cytochrome P450 family.</text>
</comment>
<evidence type="ECO:0000256" key="14">
    <source>
        <dbReference type="PIRSR" id="PIRSR602401-1"/>
    </source>
</evidence>
<dbReference type="GO" id="GO:0020037">
    <property type="term" value="F:heme binding"/>
    <property type="evidence" value="ECO:0007669"/>
    <property type="project" value="InterPro"/>
</dbReference>
<comment type="cofactor">
    <cofactor evidence="1 14">
        <name>heme</name>
        <dbReference type="ChEBI" id="CHEBI:30413"/>
    </cofactor>
</comment>
<comment type="subcellular location">
    <subcellularLocation>
        <location evidence="4">Endoplasmic reticulum membrane</location>
        <topology evidence="4">Peripheral membrane protein</topology>
    </subcellularLocation>
    <subcellularLocation>
        <location evidence="3">Microsome membrane</location>
        <topology evidence="3">Peripheral membrane protein</topology>
    </subcellularLocation>
</comment>
<dbReference type="FunFam" id="1.10.630.10:FF:000042">
    <property type="entry name" value="Cytochrome P450"/>
    <property type="match status" value="1"/>
</dbReference>
<dbReference type="InterPro" id="IPR002401">
    <property type="entry name" value="Cyt_P450_E_grp-I"/>
</dbReference>
<evidence type="ECO:0000256" key="1">
    <source>
        <dbReference type="ARBA" id="ARBA00001971"/>
    </source>
</evidence>
<dbReference type="GO" id="GO:0004497">
    <property type="term" value="F:monooxygenase activity"/>
    <property type="evidence" value="ECO:0007669"/>
    <property type="project" value="UniProtKB-KW"/>
</dbReference>
<dbReference type="InterPro" id="IPR001128">
    <property type="entry name" value="Cyt_P450"/>
</dbReference>
<evidence type="ECO:0000256" key="3">
    <source>
        <dbReference type="ARBA" id="ARBA00004174"/>
    </source>
</evidence>
<evidence type="ECO:0000256" key="15">
    <source>
        <dbReference type="RuleBase" id="RU000461"/>
    </source>
</evidence>
<evidence type="ECO:0000256" key="4">
    <source>
        <dbReference type="ARBA" id="ARBA00004406"/>
    </source>
</evidence>
<feature type="transmembrane region" description="Helical" evidence="16">
    <location>
        <begin position="6"/>
        <end position="23"/>
    </location>
</feature>
<proteinExistence type="inferred from homology"/>
<keyword evidence="8" id="KW-0256">Endoplasmic reticulum</keyword>
<dbReference type="GO" id="GO:0005506">
    <property type="term" value="F:iron ion binding"/>
    <property type="evidence" value="ECO:0007669"/>
    <property type="project" value="InterPro"/>
</dbReference>
<evidence type="ECO:0000256" key="5">
    <source>
        <dbReference type="ARBA" id="ARBA00010617"/>
    </source>
</evidence>
<evidence type="ECO:0000256" key="16">
    <source>
        <dbReference type="SAM" id="Phobius"/>
    </source>
</evidence>
<keyword evidence="9" id="KW-0492">Microsome</keyword>
<dbReference type="EMBL" id="GFDF01000601">
    <property type="protein sequence ID" value="JAV13483.1"/>
    <property type="molecule type" value="Transcribed_RNA"/>
</dbReference>
<evidence type="ECO:0000256" key="11">
    <source>
        <dbReference type="ARBA" id="ARBA00023004"/>
    </source>
</evidence>
<organism evidence="17">
    <name type="scientific">Nyssomyia neivai</name>
    <dbReference type="NCBI Taxonomy" id="330878"/>
    <lineage>
        <taxon>Eukaryota</taxon>
        <taxon>Metazoa</taxon>
        <taxon>Ecdysozoa</taxon>
        <taxon>Arthropoda</taxon>
        <taxon>Hexapoda</taxon>
        <taxon>Insecta</taxon>
        <taxon>Pterygota</taxon>
        <taxon>Neoptera</taxon>
        <taxon>Endopterygota</taxon>
        <taxon>Diptera</taxon>
        <taxon>Nematocera</taxon>
        <taxon>Psychodoidea</taxon>
        <taxon>Psychodidae</taxon>
        <taxon>Nyssomyia</taxon>
    </lineage>
</organism>
<dbReference type="PRINTS" id="PR00463">
    <property type="entry name" value="EP450I"/>
</dbReference>
<dbReference type="PANTHER" id="PTHR24292">
    <property type="entry name" value="CYTOCHROME P450"/>
    <property type="match status" value="1"/>
</dbReference>
<evidence type="ECO:0000256" key="13">
    <source>
        <dbReference type="ARBA" id="ARBA00023136"/>
    </source>
</evidence>
<dbReference type="InterPro" id="IPR036396">
    <property type="entry name" value="Cyt_P450_sf"/>
</dbReference>
<evidence type="ECO:0000256" key="12">
    <source>
        <dbReference type="ARBA" id="ARBA00023033"/>
    </source>
</evidence>
<keyword evidence="6 14" id="KW-0349">Heme</keyword>
<sequence length="504" mass="58518">MVCSCTLKFFGVVTIVILLYLWVKRKYRFFEKKGIPFVPPRFPLGNLWGVGSKKHTGVFVREMYSKLKGRDILGGVYFFIRPVVMPLDLDLIKRILVKDFQNFHDRGIYVNERDDPLSGHIFAIPGQKWKHLRAKLSPTFTSGKMKMMHSTIIAVAQEFQQFLGTCAEKKEEIEIKDVLGRFTTDVIGSCAFGVECNSLNDPETEFRRMGKKVFNFEGLQFLRLFFMSMFPDVARSLRMKVTKQDVSDFFMRLLRETIDYREKNNVKRNDFLSLLIQIKNTGKIEGDDADLGKMSFEELAAQTFLFFIAGFETSSSTMTFALYELAQNQEVQNKAREEVNRVLENHNGEYTYDACMEFKYIDQIIKETLRIHPIVPNLIRTLTQDYKIPERDLEFKKGTFFSIPVIGIHHDPDIYPEPSKFDPDRFTEENIKERHQYAWLPFGDGPRNCIGMRFGMMQTRVGLATLLSKYRITPTSRTPIPMKYDPKSAVLSPIGGMWLKIEKI</sequence>
<dbReference type="Pfam" id="PF00067">
    <property type="entry name" value="p450"/>
    <property type="match status" value="1"/>
</dbReference>
<keyword evidence="7 14" id="KW-0479">Metal-binding</keyword>
<feature type="binding site" description="axial binding residue" evidence="14">
    <location>
        <position position="449"/>
    </location>
    <ligand>
        <name>heme</name>
        <dbReference type="ChEBI" id="CHEBI:30413"/>
    </ligand>
    <ligandPart>
        <name>Fe</name>
        <dbReference type="ChEBI" id="CHEBI:18248"/>
    </ligandPart>
</feature>
<keyword evidence="12 15" id="KW-0503">Monooxygenase</keyword>
<evidence type="ECO:0000256" key="6">
    <source>
        <dbReference type="ARBA" id="ARBA00022617"/>
    </source>
</evidence>
<keyword evidence="16" id="KW-0812">Transmembrane</keyword>
<dbReference type="PANTHER" id="PTHR24292:SF54">
    <property type="entry name" value="CYP9F3-RELATED"/>
    <property type="match status" value="1"/>
</dbReference>
<dbReference type="PRINTS" id="PR00385">
    <property type="entry name" value="P450"/>
</dbReference>
<keyword evidence="16" id="KW-1133">Transmembrane helix</keyword>
<dbReference type="Gene3D" id="1.10.630.10">
    <property type="entry name" value="Cytochrome P450"/>
    <property type="match status" value="1"/>
</dbReference>
<comment type="function">
    <text evidence="2">May be involved in the metabolism of insect hormones and in the breakdown of synthetic insecticides.</text>
</comment>
<protein>
    <submittedName>
        <fullName evidence="17">Putative cytochrome</fullName>
    </submittedName>
</protein>
<dbReference type="CDD" id="cd11056">
    <property type="entry name" value="CYP6-like"/>
    <property type="match status" value="1"/>
</dbReference>
<dbReference type="AlphaFoldDB" id="A0A1L8E423"/>
<evidence type="ECO:0000256" key="2">
    <source>
        <dbReference type="ARBA" id="ARBA00003690"/>
    </source>
</evidence>
<evidence type="ECO:0000256" key="7">
    <source>
        <dbReference type="ARBA" id="ARBA00022723"/>
    </source>
</evidence>